<dbReference type="GeneID" id="64406584"/>
<dbReference type="NCBIfam" id="NF009688">
    <property type="entry name" value="PRK13209.1"/>
    <property type="match status" value="1"/>
</dbReference>
<dbReference type="InterPro" id="IPR050312">
    <property type="entry name" value="IolE/XylAMocC-like"/>
</dbReference>
<feature type="domain" description="Xylose isomerase-like TIM barrel" evidence="1">
    <location>
        <begin position="23"/>
        <end position="257"/>
    </location>
</feature>
<dbReference type="OMA" id="VTIPSMC"/>
<dbReference type="Proteomes" id="UP000273044">
    <property type="component" value="Chromosome"/>
</dbReference>
<accession>A0A3N4CV26</accession>
<dbReference type="SUPFAM" id="SSF51658">
    <property type="entry name" value="Xylose isomerase-like"/>
    <property type="match status" value="1"/>
</dbReference>
<dbReference type="PANTHER" id="PTHR12110">
    <property type="entry name" value="HYDROXYPYRUVATE ISOMERASE"/>
    <property type="match status" value="1"/>
</dbReference>
<dbReference type="Proteomes" id="UP000677180">
    <property type="component" value="Chromosome"/>
</dbReference>
<reference evidence="2" key="2">
    <citation type="submission" date="2021-03" db="EMBL/GenBank/DDBJ databases">
        <title>Human Oral Microbial Genomes.</title>
        <authorList>
            <person name="Johnston C.D."/>
            <person name="Chen T."/>
            <person name="Dewhirst F.E."/>
        </authorList>
    </citation>
    <scope>NUCLEOTIDE SEQUENCE</scope>
    <source>
        <strain evidence="2">F0714</strain>
    </source>
</reference>
<organism evidence="3 4">
    <name type="scientific">Arachnia propionica</name>
    <dbReference type="NCBI Taxonomy" id="1750"/>
    <lineage>
        <taxon>Bacteria</taxon>
        <taxon>Bacillati</taxon>
        <taxon>Actinomycetota</taxon>
        <taxon>Actinomycetes</taxon>
        <taxon>Propionibacteriales</taxon>
        <taxon>Propionibacteriaceae</taxon>
        <taxon>Arachnia</taxon>
    </lineage>
</organism>
<reference evidence="3 4" key="1">
    <citation type="submission" date="2018-12" db="EMBL/GenBank/DDBJ databases">
        <authorList>
            <consortium name="Pathogen Informatics"/>
        </authorList>
    </citation>
    <scope>NUCLEOTIDE SEQUENCE [LARGE SCALE GENOMIC DNA]</scope>
    <source>
        <strain evidence="3 4">NCTC12967</strain>
    </source>
</reference>
<dbReference type="EMBL" id="LR134406">
    <property type="protein sequence ID" value="VEH69826.1"/>
    <property type="molecule type" value="Genomic_DNA"/>
</dbReference>
<evidence type="ECO:0000259" key="1">
    <source>
        <dbReference type="Pfam" id="PF01261"/>
    </source>
</evidence>
<proteinExistence type="predicted"/>
<dbReference type="PANTHER" id="PTHR12110:SF53">
    <property type="entry name" value="BLR5974 PROTEIN"/>
    <property type="match status" value="1"/>
</dbReference>
<dbReference type="InterPro" id="IPR036237">
    <property type="entry name" value="Xyl_isomerase-like_sf"/>
</dbReference>
<keyword evidence="4" id="KW-1185">Reference proteome</keyword>
<dbReference type="InterPro" id="IPR013022">
    <property type="entry name" value="Xyl_isomerase-like_TIM-brl"/>
</dbReference>
<dbReference type="NCBIfam" id="NF009689">
    <property type="entry name" value="PRK13210.1"/>
    <property type="match status" value="1"/>
</dbReference>
<gene>
    <name evidence="3" type="primary">ulaE</name>
    <name evidence="2" type="ORF">J5A53_10030</name>
    <name evidence="3" type="ORF">NCTC12967_01104</name>
</gene>
<evidence type="ECO:0000313" key="3">
    <source>
        <dbReference type="EMBL" id="VEH69826.1"/>
    </source>
</evidence>
<keyword evidence="3" id="KW-0413">Isomerase</keyword>
<sequence>MRGIKLGIYEKALVGLPDWAAFFAQVPDAGFSFVDLSIDETPERAARLDWDRATRRLVRDAAADAQVQIGGLCLSLHRSVMPGSADPEMRRRAADVYRKGIHLASDLGVGVVQVAGYYAYYEPADPGARQRYVDTLLDAVPHAAREGIVLGIENVDGNDIASVPDVMELVELADSPWVQCYPDVGNIAGHGGESAAELQAGEGHIVALHVKDVLPGQPRRVPFGTGIADFDSAFKELARQGWSGRVMLEMWHDDAPDSLASCRVARKFIEEKAAAAGLRIVEDRSRQ</sequence>
<protein>
    <submittedName>
        <fullName evidence="2 3">L-ribulose-5-phosphate 3-epimerase</fullName>
        <ecNumber evidence="2 3">5.1.3.22</ecNumber>
    </submittedName>
</protein>
<dbReference type="EC" id="5.1.3.22" evidence="2 3"/>
<dbReference type="EMBL" id="CP072385">
    <property type="protein sequence ID" value="QUC10144.1"/>
    <property type="molecule type" value="Genomic_DNA"/>
</dbReference>
<dbReference type="Pfam" id="PF01261">
    <property type="entry name" value="AP_endonuc_2"/>
    <property type="match status" value="1"/>
</dbReference>
<dbReference type="GO" id="GO:0034015">
    <property type="term" value="F:L-ribulose-5-phosphate 3-epimerase activity"/>
    <property type="evidence" value="ECO:0007669"/>
    <property type="project" value="UniProtKB-EC"/>
</dbReference>
<name>A0A3N4CV26_9ACTN</name>
<evidence type="ECO:0000313" key="4">
    <source>
        <dbReference type="Proteomes" id="UP000273044"/>
    </source>
</evidence>
<dbReference type="RefSeq" id="WP_014846218.1">
    <property type="nucleotide sequence ID" value="NZ_CAURRE010000002.1"/>
</dbReference>
<dbReference type="AlphaFoldDB" id="A0A3N4CV26"/>
<dbReference type="OrthoDB" id="3185623at2"/>
<dbReference type="Gene3D" id="3.20.20.150">
    <property type="entry name" value="Divalent-metal-dependent TIM barrel enzymes"/>
    <property type="match status" value="1"/>
</dbReference>
<evidence type="ECO:0000313" key="2">
    <source>
        <dbReference type="EMBL" id="QUC10144.1"/>
    </source>
</evidence>